<dbReference type="GO" id="GO:0005768">
    <property type="term" value="C:endosome"/>
    <property type="evidence" value="ECO:0007669"/>
    <property type="project" value="TreeGrafter"/>
</dbReference>
<dbReference type="InterPro" id="IPR057412">
    <property type="entry name" value="INTS4_C"/>
</dbReference>
<reference evidence="4 5" key="1">
    <citation type="journal article" date="2023" name="G3 (Bethesda)">
        <title>A chromosome-length genome assembly and annotation of blackberry (Rubus argutus, cv. 'Hillquist').</title>
        <authorList>
            <person name="Bruna T."/>
            <person name="Aryal R."/>
            <person name="Dudchenko O."/>
            <person name="Sargent D.J."/>
            <person name="Mead D."/>
            <person name="Buti M."/>
            <person name="Cavallini A."/>
            <person name="Hytonen T."/>
            <person name="Andres J."/>
            <person name="Pham M."/>
            <person name="Weisz D."/>
            <person name="Mascagni F."/>
            <person name="Usai G."/>
            <person name="Natali L."/>
            <person name="Bassil N."/>
            <person name="Fernandez G.E."/>
            <person name="Lomsadze A."/>
            <person name="Armour M."/>
            <person name="Olukolu B."/>
            <person name="Poorten T."/>
            <person name="Britton C."/>
            <person name="Davik J."/>
            <person name="Ashrafi H."/>
            <person name="Aiden E.L."/>
            <person name="Borodovsky M."/>
            <person name="Worthington M."/>
        </authorList>
    </citation>
    <scope>NUCLEOTIDE SEQUENCE [LARGE SCALE GENOMIC DNA]</scope>
    <source>
        <strain evidence="4">PI 553951</strain>
    </source>
</reference>
<comment type="subcellular location">
    <subcellularLocation>
        <location evidence="1">Nucleus</location>
    </subcellularLocation>
</comment>
<feature type="domain" description="Integrator complex subunit 4/Protein SIEL C-terminal Ig-like" evidence="3">
    <location>
        <begin position="800"/>
        <end position="921"/>
    </location>
</feature>
<name>A0AAW1W614_RUBAR</name>
<dbReference type="InterPro" id="IPR016024">
    <property type="entry name" value="ARM-type_fold"/>
</dbReference>
<gene>
    <name evidence="4" type="ORF">M0R45_028885</name>
</gene>
<comment type="caution">
    <text evidence="4">The sequence shown here is derived from an EMBL/GenBank/DDBJ whole genome shotgun (WGS) entry which is preliminary data.</text>
</comment>
<dbReference type="InterPro" id="IPR011989">
    <property type="entry name" value="ARM-like"/>
</dbReference>
<evidence type="ECO:0000256" key="2">
    <source>
        <dbReference type="ARBA" id="ARBA00023242"/>
    </source>
</evidence>
<evidence type="ECO:0000313" key="5">
    <source>
        <dbReference type="Proteomes" id="UP001457282"/>
    </source>
</evidence>
<dbReference type="EMBL" id="JBEDUW010000006">
    <property type="protein sequence ID" value="KAK9920330.1"/>
    <property type="molecule type" value="Genomic_DNA"/>
</dbReference>
<dbReference type="GO" id="GO:0010496">
    <property type="term" value="P:intercellular transport"/>
    <property type="evidence" value="ECO:0007669"/>
    <property type="project" value="TreeGrafter"/>
</dbReference>
<evidence type="ECO:0000256" key="1">
    <source>
        <dbReference type="ARBA" id="ARBA00004123"/>
    </source>
</evidence>
<keyword evidence="5" id="KW-1185">Reference proteome</keyword>
<keyword evidence="2" id="KW-0539">Nucleus</keyword>
<dbReference type="PANTHER" id="PTHR20938:SF0">
    <property type="entry name" value="INTEGRATOR COMPLEX SUBUNIT 4"/>
    <property type="match status" value="1"/>
</dbReference>
<dbReference type="SUPFAM" id="SSF48371">
    <property type="entry name" value="ARM repeat"/>
    <property type="match status" value="1"/>
</dbReference>
<dbReference type="PANTHER" id="PTHR20938">
    <property type="entry name" value="INTEGRATOR COMPLEX SUBUNIT 4"/>
    <property type="match status" value="1"/>
</dbReference>
<evidence type="ECO:0000259" key="3">
    <source>
        <dbReference type="Pfam" id="PF25458"/>
    </source>
</evidence>
<dbReference type="AlphaFoldDB" id="A0AAW1W614"/>
<proteinExistence type="predicted"/>
<protein>
    <recommendedName>
        <fullName evidence="3">Integrator complex subunit 4/Protein SIEL C-terminal Ig-like domain-containing protein</fullName>
    </recommendedName>
</protein>
<dbReference type="Proteomes" id="UP001457282">
    <property type="component" value="Unassembled WGS sequence"/>
</dbReference>
<accession>A0AAW1W614</accession>
<dbReference type="Gene3D" id="1.25.10.10">
    <property type="entry name" value="Leucine-rich Repeat Variant"/>
    <property type="match status" value="1"/>
</dbReference>
<sequence length="924" mass="103291">MEDHVPRACDYTLNLPSVSPNQPLSTETLASLRSLIINPSTPAPAVTSIFETLTRSLQLSRDPLVIHHTLKLLSDLASRHTHLSGLVFDSVCSNSLLSTESTRVAAESLDVLASIAESNRTLAPAIEEIDDRLFASLCFSPSAAIRPWLLRNAERFGVQPYLLSSLFLGFTKDPYPYVRKAALDGLFGLSKTGVIEDGDMIRGCYFRAVELLNDMEDCVRSSAIQAVFAWGLMLMACDLETKAYWSDEVFVKICSMARDMSMEVRIEAFHALGKIGMVSEDILLQTLSKKVLVATKEKKSLAQCSDEQLKLSGSIVAGAFMHGLEDEFHEVRKAACHSLGTLTILSSKFAGEALNLLMDVLNDDSMSVQLQAFETMHQMATFGHLKVQERHMHMFLGTLVDHNTLTRSAARKILKLAKLPDLKLFRSTIDALLDNLEMCPQDEADILNEVSPQMEPVSNVKLGFDNVRVAALLVLAISAPFSQEHGCSIPPSIFSYAVTYLGRISHALSDIMHQDGLLNYLSKCSKSSGPYDIEFDFAVRELSGFIAVPLPQKRDGTSDILSSTVKEPREVELSLVEYRLEVHDEVTKLMNVVLAKVKDIWPFVQSGFTNEVLRTLRSCREELATFTCGSIASASVFTFTLQYIKIMKLLAKAWVNFLPSRHFPSCRMGNLDFLLGKLDARLSELKTTFIRLSKEEELHILELILVTCVLKLSKVEICCHLSTLRKLSRTMARVESLLQDETVEPSRFTIEVRKLLSEIGASLNGSSCNLSLFRRELESFSLMQLVLCGRLRHIKADLDIPDNNYEHPLRFVAGLPVGIPCHITLHNVMVQSRLWLKMTANGIDDSQFVYLDLNLFGGCDDLRIVTFTAPFYKTPKAFSFTIRVCICMECLSEDEDVSSLKRCGPRHELTYLCRETEVFLSMLK</sequence>
<dbReference type="GO" id="GO:0005634">
    <property type="term" value="C:nucleus"/>
    <property type="evidence" value="ECO:0007669"/>
    <property type="project" value="UniProtKB-SubCell"/>
</dbReference>
<evidence type="ECO:0000313" key="4">
    <source>
        <dbReference type="EMBL" id="KAK9920330.1"/>
    </source>
</evidence>
<dbReference type="Pfam" id="PF25458">
    <property type="entry name" value="INTS4_C"/>
    <property type="match status" value="1"/>
</dbReference>
<organism evidence="4 5">
    <name type="scientific">Rubus argutus</name>
    <name type="common">Southern blackberry</name>
    <dbReference type="NCBI Taxonomy" id="59490"/>
    <lineage>
        <taxon>Eukaryota</taxon>
        <taxon>Viridiplantae</taxon>
        <taxon>Streptophyta</taxon>
        <taxon>Embryophyta</taxon>
        <taxon>Tracheophyta</taxon>
        <taxon>Spermatophyta</taxon>
        <taxon>Magnoliopsida</taxon>
        <taxon>eudicotyledons</taxon>
        <taxon>Gunneridae</taxon>
        <taxon>Pentapetalae</taxon>
        <taxon>rosids</taxon>
        <taxon>fabids</taxon>
        <taxon>Rosales</taxon>
        <taxon>Rosaceae</taxon>
        <taxon>Rosoideae</taxon>
        <taxon>Rosoideae incertae sedis</taxon>
        <taxon>Rubus</taxon>
    </lineage>
</organism>